<evidence type="ECO:0000313" key="4">
    <source>
        <dbReference type="Proteomes" id="UP000324629"/>
    </source>
</evidence>
<dbReference type="PROSITE" id="PS51483">
    <property type="entry name" value="B5"/>
    <property type="match status" value="1"/>
</dbReference>
<dbReference type="GO" id="GO:0004826">
    <property type="term" value="F:phenylalanine-tRNA ligase activity"/>
    <property type="evidence" value="ECO:0007669"/>
    <property type="project" value="InterPro"/>
</dbReference>
<protein>
    <submittedName>
        <fullName evidence="3">Phenylalanyl-tRNA synthetase beta chain</fullName>
    </submittedName>
</protein>
<sequence length="168" mass="18681">MRIYSTDPHLKSYLSIIQDKPFYPVISDSNGIVLSMPPIINGEHSRVSVHTHNLFIEATGTDFHKTSLVLDTLVAMFSEYCDVTYSAEPVEVIQHDGSRHIFPRLEYREEVVSVDYVNRLLGTQFSASEVVALLNRMGLITTSATDNGRSKPDMELGKKSSGSAICKS</sequence>
<keyword evidence="3" id="KW-0436">Ligase</keyword>
<organism evidence="3 4">
    <name type="scientific">Paragonimus westermani</name>
    <dbReference type="NCBI Taxonomy" id="34504"/>
    <lineage>
        <taxon>Eukaryota</taxon>
        <taxon>Metazoa</taxon>
        <taxon>Spiralia</taxon>
        <taxon>Lophotrochozoa</taxon>
        <taxon>Platyhelminthes</taxon>
        <taxon>Trematoda</taxon>
        <taxon>Digenea</taxon>
        <taxon>Plagiorchiida</taxon>
        <taxon>Troglotremata</taxon>
        <taxon>Troglotrematidae</taxon>
        <taxon>Paragonimus</taxon>
    </lineage>
</organism>
<dbReference type="Pfam" id="PF03483">
    <property type="entry name" value="B3_4"/>
    <property type="match status" value="1"/>
</dbReference>
<name>A0A5J4NB47_9TREM</name>
<dbReference type="GO" id="GO:0000287">
    <property type="term" value="F:magnesium ion binding"/>
    <property type="evidence" value="ECO:0007669"/>
    <property type="project" value="InterPro"/>
</dbReference>
<dbReference type="InterPro" id="IPR005146">
    <property type="entry name" value="B3/B4_tRNA-bd"/>
</dbReference>
<feature type="domain" description="B5" evidence="2">
    <location>
        <begin position="105"/>
        <end position="168"/>
    </location>
</feature>
<dbReference type="PANTHER" id="PTHR10947:SF0">
    <property type="entry name" value="PHENYLALANINE--TRNA LIGASE BETA SUBUNIT"/>
    <property type="match status" value="1"/>
</dbReference>
<reference evidence="3 4" key="1">
    <citation type="journal article" date="2019" name="Gigascience">
        <title>Whole-genome sequence of the oriental lung fluke Paragonimus westermani.</title>
        <authorList>
            <person name="Oey H."/>
            <person name="Zakrzewski M."/>
            <person name="Narain K."/>
            <person name="Devi K.R."/>
            <person name="Agatsuma T."/>
            <person name="Nawaratna S."/>
            <person name="Gobert G.N."/>
            <person name="Jones M.K."/>
            <person name="Ragan M.A."/>
            <person name="McManus D.P."/>
            <person name="Krause L."/>
        </authorList>
    </citation>
    <scope>NUCLEOTIDE SEQUENCE [LARGE SCALE GENOMIC DNA]</scope>
    <source>
        <strain evidence="3 4">IND2009</strain>
    </source>
</reference>
<evidence type="ECO:0000259" key="2">
    <source>
        <dbReference type="PROSITE" id="PS51483"/>
    </source>
</evidence>
<dbReference type="GO" id="GO:0005524">
    <property type="term" value="F:ATP binding"/>
    <property type="evidence" value="ECO:0007669"/>
    <property type="project" value="InterPro"/>
</dbReference>
<dbReference type="GO" id="GO:0006432">
    <property type="term" value="P:phenylalanyl-tRNA aminoacylation"/>
    <property type="evidence" value="ECO:0007669"/>
    <property type="project" value="InterPro"/>
</dbReference>
<dbReference type="SUPFAM" id="SSF56037">
    <property type="entry name" value="PheT/TilS domain"/>
    <property type="match status" value="1"/>
</dbReference>
<keyword evidence="3" id="KW-0030">Aminoacyl-tRNA synthetase</keyword>
<keyword evidence="4" id="KW-1185">Reference proteome</keyword>
<evidence type="ECO:0000313" key="3">
    <source>
        <dbReference type="EMBL" id="KAA3672804.1"/>
    </source>
</evidence>
<dbReference type="InterPro" id="IPR005147">
    <property type="entry name" value="tRNA_synthase_B5-dom"/>
</dbReference>
<feature type="compositionally biased region" description="Basic and acidic residues" evidence="1">
    <location>
        <begin position="148"/>
        <end position="158"/>
    </location>
</feature>
<dbReference type="InterPro" id="IPR020825">
    <property type="entry name" value="Phe-tRNA_synthase-like_B3/B4"/>
</dbReference>
<dbReference type="PANTHER" id="PTHR10947">
    <property type="entry name" value="PHENYLALANYL-TRNA SYNTHETASE BETA CHAIN AND LEUCINE-RICH REPEAT-CONTAINING PROTEIN 47"/>
    <property type="match status" value="1"/>
</dbReference>
<feature type="region of interest" description="Disordered" evidence="1">
    <location>
        <begin position="144"/>
        <end position="168"/>
    </location>
</feature>
<gene>
    <name evidence="3" type="ORF">DEA37_0004101</name>
</gene>
<accession>A0A5J4NB47</accession>
<dbReference type="EMBL" id="QNGE01004533">
    <property type="protein sequence ID" value="KAA3672804.1"/>
    <property type="molecule type" value="Genomic_DNA"/>
</dbReference>
<dbReference type="InterPro" id="IPR045060">
    <property type="entry name" value="Phe-tRNA-ligase_IIc_bsu"/>
</dbReference>
<evidence type="ECO:0000256" key="1">
    <source>
        <dbReference type="SAM" id="MobiDB-lite"/>
    </source>
</evidence>
<comment type="caution">
    <text evidence="3">The sequence shown here is derived from an EMBL/GenBank/DDBJ whole genome shotgun (WGS) entry which is preliminary data.</text>
</comment>
<proteinExistence type="predicted"/>
<dbReference type="GO" id="GO:0009328">
    <property type="term" value="C:phenylalanine-tRNA ligase complex"/>
    <property type="evidence" value="ECO:0007669"/>
    <property type="project" value="TreeGrafter"/>
</dbReference>
<dbReference type="AlphaFoldDB" id="A0A5J4NB47"/>
<dbReference type="Gene3D" id="3.50.40.10">
    <property type="entry name" value="Phenylalanyl-trna Synthetase, Chain B, domain 3"/>
    <property type="match status" value="1"/>
</dbReference>
<dbReference type="GO" id="GO:0003723">
    <property type="term" value="F:RNA binding"/>
    <property type="evidence" value="ECO:0007669"/>
    <property type="project" value="InterPro"/>
</dbReference>
<dbReference type="Gene3D" id="3.30.56.10">
    <property type="match status" value="1"/>
</dbReference>
<dbReference type="Proteomes" id="UP000324629">
    <property type="component" value="Unassembled WGS sequence"/>
</dbReference>